<feature type="transmembrane region" description="Helical" evidence="1">
    <location>
        <begin position="54"/>
        <end position="79"/>
    </location>
</feature>
<evidence type="ECO:0000256" key="1">
    <source>
        <dbReference type="SAM" id="Phobius"/>
    </source>
</evidence>
<proteinExistence type="predicted"/>
<gene>
    <name evidence="2" type="ORF">CU097_002869</name>
</gene>
<feature type="transmembrane region" description="Helical" evidence="1">
    <location>
        <begin position="22"/>
        <end position="42"/>
    </location>
</feature>
<evidence type="ECO:0000313" key="3">
    <source>
        <dbReference type="Proteomes" id="UP000252139"/>
    </source>
</evidence>
<organism evidence="2 3">
    <name type="scientific">Rhizopus azygosporus</name>
    <name type="common">Rhizopus microsporus var. azygosporus</name>
    <dbReference type="NCBI Taxonomy" id="86630"/>
    <lineage>
        <taxon>Eukaryota</taxon>
        <taxon>Fungi</taxon>
        <taxon>Fungi incertae sedis</taxon>
        <taxon>Mucoromycota</taxon>
        <taxon>Mucoromycotina</taxon>
        <taxon>Mucoromycetes</taxon>
        <taxon>Mucorales</taxon>
        <taxon>Mucorineae</taxon>
        <taxon>Rhizopodaceae</taxon>
        <taxon>Rhizopus</taxon>
    </lineage>
</organism>
<evidence type="ECO:0000313" key="2">
    <source>
        <dbReference type="EMBL" id="RCH94156.1"/>
    </source>
</evidence>
<feature type="non-terminal residue" evidence="2">
    <location>
        <position position="1"/>
    </location>
</feature>
<dbReference type="Proteomes" id="UP000252139">
    <property type="component" value="Unassembled WGS sequence"/>
</dbReference>
<protein>
    <submittedName>
        <fullName evidence="2">Uncharacterized protein</fullName>
    </submittedName>
</protein>
<sequence length="115" mass="12797">QDNALSAFLKTHGQVYTINGRLFQAIGEVYGLVLMMGIRIYTINHVIQYVLSGFWRTCLVLASTVIFIATTTGASFLGICNDRLSNAFDGRAQYHCCLSFSMLFCPVQEMKIADT</sequence>
<name>A0A367JW37_RHIAZ</name>
<keyword evidence="1" id="KW-0472">Membrane</keyword>
<keyword evidence="3" id="KW-1185">Reference proteome</keyword>
<reference evidence="2 3" key="1">
    <citation type="journal article" date="2018" name="G3 (Bethesda)">
        <title>Phylogenetic and Phylogenomic Definition of Rhizopus Species.</title>
        <authorList>
            <person name="Gryganskyi A.P."/>
            <person name="Golan J."/>
            <person name="Dolatabadi S."/>
            <person name="Mondo S."/>
            <person name="Robb S."/>
            <person name="Idnurm A."/>
            <person name="Muszewska A."/>
            <person name="Steczkiewicz K."/>
            <person name="Masonjones S."/>
            <person name="Liao H.L."/>
            <person name="Gajdeczka M.T."/>
            <person name="Anike F."/>
            <person name="Vuek A."/>
            <person name="Anishchenko I.M."/>
            <person name="Voigt K."/>
            <person name="de Hoog G.S."/>
            <person name="Smith M.E."/>
            <person name="Heitman J."/>
            <person name="Vilgalys R."/>
            <person name="Stajich J.E."/>
        </authorList>
    </citation>
    <scope>NUCLEOTIDE SEQUENCE [LARGE SCALE GENOMIC DNA]</scope>
    <source>
        <strain evidence="2 3">CBS 357.93</strain>
    </source>
</reference>
<dbReference type="AlphaFoldDB" id="A0A367JW37"/>
<keyword evidence="1" id="KW-1133">Transmembrane helix</keyword>
<dbReference type="EMBL" id="PJQL01000610">
    <property type="protein sequence ID" value="RCH94156.1"/>
    <property type="molecule type" value="Genomic_DNA"/>
</dbReference>
<keyword evidence="1" id="KW-0812">Transmembrane</keyword>
<accession>A0A367JW37</accession>
<comment type="caution">
    <text evidence="2">The sequence shown here is derived from an EMBL/GenBank/DDBJ whole genome shotgun (WGS) entry which is preliminary data.</text>
</comment>